<gene>
    <name evidence="2" type="ORF">HHI36_024029</name>
</gene>
<sequence length="115" mass="13257">MEAQSNRLTSSISHQEIVDIIRSNLLPDYVKVLVLHDISTIPDLTSLCKELKIFYKFIKIMDLLLAGNIINIIFLKYLNPKMYLQMFVVGNVKNLVLFIVITRFNIQFSIVAVVK</sequence>
<accession>A0ABD2NCR2</accession>
<evidence type="ECO:0000256" key="1">
    <source>
        <dbReference type="SAM" id="Phobius"/>
    </source>
</evidence>
<proteinExistence type="predicted"/>
<name>A0ABD2NCR2_9CUCU</name>
<reference evidence="2 3" key="1">
    <citation type="journal article" date="2021" name="BMC Biol.">
        <title>Horizontally acquired antibacterial genes associated with adaptive radiation of ladybird beetles.</title>
        <authorList>
            <person name="Li H.S."/>
            <person name="Tang X.F."/>
            <person name="Huang Y.H."/>
            <person name="Xu Z.Y."/>
            <person name="Chen M.L."/>
            <person name="Du X.Y."/>
            <person name="Qiu B.Y."/>
            <person name="Chen P.T."/>
            <person name="Zhang W."/>
            <person name="Slipinski A."/>
            <person name="Escalona H.E."/>
            <person name="Waterhouse R.M."/>
            <person name="Zwick A."/>
            <person name="Pang H."/>
        </authorList>
    </citation>
    <scope>NUCLEOTIDE SEQUENCE [LARGE SCALE GENOMIC DNA]</scope>
    <source>
        <strain evidence="2">SYSU2018</strain>
    </source>
</reference>
<comment type="caution">
    <text evidence="2">The sequence shown here is derived from an EMBL/GenBank/DDBJ whole genome shotgun (WGS) entry which is preliminary data.</text>
</comment>
<dbReference type="EMBL" id="JABFTP020000087">
    <property type="protein sequence ID" value="KAL3276280.1"/>
    <property type="molecule type" value="Genomic_DNA"/>
</dbReference>
<feature type="transmembrane region" description="Helical" evidence="1">
    <location>
        <begin position="57"/>
        <end position="75"/>
    </location>
</feature>
<feature type="transmembrane region" description="Helical" evidence="1">
    <location>
        <begin position="95"/>
        <end position="114"/>
    </location>
</feature>
<dbReference type="AlphaFoldDB" id="A0ABD2NCR2"/>
<dbReference type="Proteomes" id="UP001516400">
    <property type="component" value="Unassembled WGS sequence"/>
</dbReference>
<keyword evidence="1" id="KW-0812">Transmembrane</keyword>
<protein>
    <submittedName>
        <fullName evidence="2">Uncharacterized protein</fullName>
    </submittedName>
</protein>
<evidence type="ECO:0000313" key="2">
    <source>
        <dbReference type="EMBL" id="KAL3276280.1"/>
    </source>
</evidence>
<evidence type="ECO:0000313" key="3">
    <source>
        <dbReference type="Proteomes" id="UP001516400"/>
    </source>
</evidence>
<keyword evidence="1" id="KW-0472">Membrane</keyword>
<keyword evidence="1" id="KW-1133">Transmembrane helix</keyword>
<organism evidence="2 3">
    <name type="scientific">Cryptolaemus montrouzieri</name>
    <dbReference type="NCBI Taxonomy" id="559131"/>
    <lineage>
        <taxon>Eukaryota</taxon>
        <taxon>Metazoa</taxon>
        <taxon>Ecdysozoa</taxon>
        <taxon>Arthropoda</taxon>
        <taxon>Hexapoda</taxon>
        <taxon>Insecta</taxon>
        <taxon>Pterygota</taxon>
        <taxon>Neoptera</taxon>
        <taxon>Endopterygota</taxon>
        <taxon>Coleoptera</taxon>
        <taxon>Polyphaga</taxon>
        <taxon>Cucujiformia</taxon>
        <taxon>Coccinelloidea</taxon>
        <taxon>Coccinellidae</taxon>
        <taxon>Scymninae</taxon>
        <taxon>Scymnini</taxon>
        <taxon>Cryptolaemus</taxon>
    </lineage>
</organism>
<keyword evidence="3" id="KW-1185">Reference proteome</keyword>